<dbReference type="Gene3D" id="1.20.1640.10">
    <property type="entry name" value="Multidrug efflux transporter AcrB transmembrane domain"/>
    <property type="match status" value="2"/>
</dbReference>
<evidence type="ECO:0000256" key="6">
    <source>
        <dbReference type="ARBA" id="ARBA00023170"/>
    </source>
</evidence>
<feature type="compositionally biased region" description="Polar residues" evidence="8">
    <location>
        <begin position="1"/>
        <end position="21"/>
    </location>
</feature>
<feature type="transmembrane region" description="Helical" evidence="9">
    <location>
        <begin position="1573"/>
        <end position="1597"/>
    </location>
</feature>
<accession>A0A6F9DQ57</accession>
<evidence type="ECO:0000256" key="9">
    <source>
        <dbReference type="SAM" id="Phobius"/>
    </source>
</evidence>
<feature type="region of interest" description="Disordered" evidence="8">
    <location>
        <begin position="141"/>
        <end position="252"/>
    </location>
</feature>
<feature type="transmembrane region" description="Helical" evidence="9">
    <location>
        <begin position="1448"/>
        <end position="1470"/>
    </location>
</feature>
<evidence type="ECO:0000256" key="2">
    <source>
        <dbReference type="ARBA" id="ARBA00005585"/>
    </source>
</evidence>
<dbReference type="GO" id="GO:0097108">
    <property type="term" value="F:hedgehog family protein binding"/>
    <property type="evidence" value="ECO:0007669"/>
    <property type="project" value="TreeGrafter"/>
</dbReference>
<feature type="transmembrane region" description="Helical" evidence="9">
    <location>
        <begin position="1477"/>
        <end position="1496"/>
    </location>
</feature>
<feature type="region of interest" description="Disordered" evidence="8">
    <location>
        <begin position="1008"/>
        <end position="1070"/>
    </location>
</feature>
<feature type="region of interest" description="Disordered" evidence="8">
    <location>
        <begin position="274"/>
        <end position="345"/>
    </location>
</feature>
<keyword evidence="7" id="KW-0325">Glycoprotein</keyword>
<evidence type="ECO:0000256" key="1">
    <source>
        <dbReference type="ARBA" id="ARBA00004141"/>
    </source>
</evidence>
<keyword evidence="5 9" id="KW-0472">Membrane</keyword>
<dbReference type="GO" id="GO:0008158">
    <property type="term" value="F:hedgehog receptor activity"/>
    <property type="evidence" value="ECO:0007669"/>
    <property type="project" value="InterPro"/>
</dbReference>
<feature type="transmembrane region" description="Helical" evidence="9">
    <location>
        <begin position="791"/>
        <end position="816"/>
    </location>
</feature>
<evidence type="ECO:0000313" key="11">
    <source>
        <dbReference type="EMBL" id="CAB3265259.1"/>
    </source>
</evidence>
<evidence type="ECO:0000256" key="5">
    <source>
        <dbReference type="ARBA" id="ARBA00023136"/>
    </source>
</evidence>
<feature type="compositionally biased region" description="Polar residues" evidence="8">
    <location>
        <begin position="326"/>
        <end position="344"/>
    </location>
</feature>
<feature type="transmembrane region" description="Helical" evidence="9">
    <location>
        <begin position="1163"/>
        <end position="1179"/>
    </location>
</feature>
<evidence type="ECO:0000256" key="3">
    <source>
        <dbReference type="ARBA" id="ARBA00022692"/>
    </source>
</evidence>
<dbReference type="PANTHER" id="PTHR46022:SF1">
    <property type="entry name" value="PROTEIN PATCHED"/>
    <property type="match status" value="1"/>
</dbReference>
<dbReference type="InterPro" id="IPR004766">
    <property type="entry name" value="TM_rcpt_patched"/>
</dbReference>
<name>A0A6F9DQ57_9ASCI</name>
<feature type="transmembrane region" description="Helical" evidence="9">
    <location>
        <begin position="898"/>
        <end position="919"/>
    </location>
</feature>
<gene>
    <name evidence="11" type="primary">Ptch1</name>
</gene>
<evidence type="ECO:0000256" key="8">
    <source>
        <dbReference type="SAM" id="MobiDB-lite"/>
    </source>
</evidence>
<feature type="transmembrane region" description="Helical" evidence="9">
    <location>
        <begin position="836"/>
        <end position="854"/>
    </location>
</feature>
<dbReference type="InterPro" id="IPR053958">
    <property type="entry name" value="HMGCR/SNAP/NPC1-like_SSD"/>
</dbReference>
<sequence>MEGNQTRAQNADVSLTESTHAVGNPLHDGNTSKQNIRMDEVSSEASNITPQSRNQSGAVRVGDVTAHADGISGASTNQSKEVRCLSIRDVSAHLGDDTERPVIKTSSSPEHSRDKEKDQLYLASFSSSCDSNWRLLNSSCDSTQSNSNTASSDTTKKLPVLKPRSPPISQISSTGSRRLSNKRKSRSISSLDLSVPKDLSKMTKDETKETEDNRSAASSERSSRHENFELGDMPSADQPDIGKNSSNGYDLVEDPWVRAPSVSNTSKVRFATARLSTSERSGGVGQQISSTPILPERQSSDEGEIYSGLPQSRTESQEELDRISQQRRNTNSPEPCHEQQQANQNHDRIRNDLDLLSRPSWCDAKFALSRVQQGKAEGNQYALKLRAFIHRILFKLGCFIQRNAFTVLFVGLILLTACCIGLKQAHLETDIEKLWVETNGQLQAELDYGRRQSQSEGQTSESTYNAQLLMQTGSGAATVEALKYHLKAAMAATEVSVYMYNQTWSFEDVCYKHSLATTEEGSIFATILDKLLPCLIIGPLDCFWEGSKILGPKVPLKTIDGIPDITWKTLNPLEFVDLMIDTTGGLSSFTKELRSYRDLMVQGGITTGYVDRWCLDPNDPECPETAPNFHSKEPPNVVEILNKSCTGFATKLMRWPLDLIVGGIERNASGHLTSAQGLQTLFNLMGIGNMFQFHDNSFKTRDIDWTKETAKNVLYTWQRKYVKKIYELQQPENATDEQTLNAFSIATAEDILAKFSNIPLIRVLGGYLLMMGYACLSLMRTRASRSQGAVGLIGVVLVTLSVAAGLGICTVIGISFNAASTQVLPFLMLGLGVDDMFLMAHHFGEIAVLSYIPFQERVGECLKRVGVSVVLTSIAILSGFLFSLIIPMPALRAFGYQASIVTIFNLVSVLVIFPSILSLDLNRRKNNRLDILFCFESSTTNEVIDLSEENNQQRAVNNHGCNQCHRHNGPLPVDNNHCGTTITMHHTIQAYSNESYVTVLGPAAAGTTFHDASGPGRRPGDMDPTYDLTRTRSPPPQYTPKDQSPPQRPKVAFMDSNGGPPTAERTYDRPIRSTITPASSVRTLRTNGSNPPTNLTTPMESVRSSTHSLVPKRRRSSSFLCCPRNSKRCGSLYAKLAVLPSLTLNQLGERYYAPFLMRKPSRIFVLALFGALLGASIYGCTQVKDGLDLGDVLPRGTREHQAIVAQTTYFSFYPMYIITKEFDYARQQRNMYRIHEQVGNISYVMKQPDGTVMKFWLHYFREYLEGLQASFDADWQVGKVNASTWSSDVSDKTILAFKLLVQTGRVEDPTDTARIGCTPIGSKCSRPNRVRLVSDDGIINEDAFYNYLSVWFTDDPLAYAAAQASIYPTPKTFQSSRYDLNMIIPPSSGLTYSQIPFYLNGMRENEDFVNVIRSVRHICETMAANTELDTYPSGYPFTFWQQYIDLRFWLFVSLGAVIGAVFLVLSLVLFNPWAAGIMALFLAMIAAELLGFMGWAGVKLSAVPAVILVAAIGLGVEFTVHITFAYITSCGTREERVARSIGHMLGPVVDGSISTLLGVVMLAGSEFDFIITYFFQVLAFLILLGVLNGLILLPVVLSLIGPPAEIIPVGGGARLKTPTPPPSPPGELACNCRQCSCQQNHSANTNHNNNNRCQCMRCSQHRGRGGRYGQPTSRDDLQVHRRYQTRHDAHVYSQPATENYAGRWRYPDAHYDSRVDNARFVRTDDVPGRSQQYHPHSIPPINEEETSQVYMRPDYVMYSNGRKPPHTQDIHCENLQTRSDFHPIPPAAEVPRNNGPNVRQRGAGDRRQHIATLSSSLTVNLHTSGRPKVVSFVEPGGPPPDVIHPNYVWQKANYDDTPAPLEHGRMPNRHFDISALNGVSGNIGGT</sequence>
<evidence type="ECO:0000259" key="10">
    <source>
        <dbReference type="PROSITE" id="PS50156"/>
    </source>
</evidence>
<evidence type="ECO:0000256" key="4">
    <source>
        <dbReference type="ARBA" id="ARBA00022989"/>
    </source>
</evidence>
<organism evidence="11">
    <name type="scientific">Phallusia mammillata</name>
    <dbReference type="NCBI Taxonomy" id="59560"/>
    <lineage>
        <taxon>Eukaryota</taxon>
        <taxon>Metazoa</taxon>
        <taxon>Chordata</taxon>
        <taxon>Tunicata</taxon>
        <taxon>Ascidiacea</taxon>
        <taxon>Phlebobranchia</taxon>
        <taxon>Ascidiidae</taxon>
        <taxon>Phallusia</taxon>
    </lineage>
</organism>
<dbReference type="PANTHER" id="PTHR46022">
    <property type="entry name" value="PROTEIN PATCHED"/>
    <property type="match status" value="1"/>
</dbReference>
<dbReference type="PROSITE" id="PS50156">
    <property type="entry name" value="SSD"/>
    <property type="match status" value="1"/>
</dbReference>
<proteinExistence type="evidence at transcript level"/>
<feature type="compositionally biased region" description="Polar residues" evidence="8">
    <location>
        <begin position="1082"/>
        <end position="1108"/>
    </location>
</feature>
<dbReference type="SUPFAM" id="SSF82866">
    <property type="entry name" value="Multidrug efflux transporter AcrB transmembrane domain"/>
    <property type="match status" value="2"/>
</dbReference>
<feature type="region of interest" description="Disordered" evidence="8">
    <location>
        <begin position="1"/>
        <end position="64"/>
    </location>
</feature>
<dbReference type="FunFam" id="1.20.1640.10:FF:000048">
    <property type="entry name" value="protein patched homolog 1 isoform X2"/>
    <property type="match status" value="1"/>
</dbReference>
<feature type="transmembrane region" description="Helical" evidence="9">
    <location>
        <begin position="1502"/>
        <end position="1527"/>
    </location>
</feature>
<dbReference type="GO" id="GO:0005886">
    <property type="term" value="C:plasma membrane"/>
    <property type="evidence" value="ECO:0007669"/>
    <property type="project" value="TreeGrafter"/>
</dbReference>
<dbReference type="GO" id="GO:0045879">
    <property type="term" value="P:negative regulation of smoothened signaling pathway"/>
    <property type="evidence" value="ECO:0007669"/>
    <property type="project" value="TreeGrafter"/>
</dbReference>
<feature type="compositionally biased region" description="Basic and acidic residues" evidence="8">
    <location>
        <begin position="315"/>
        <end position="324"/>
    </location>
</feature>
<keyword evidence="4 9" id="KW-1133">Transmembrane helix</keyword>
<dbReference type="InterPro" id="IPR000731">
    <property type="entry name" value="SSD"/>
</dbReference>
<feature type="compositionally biased region" description="Basic and acidic residues" evidence="8">
    <location>
        <begin position="91"/>
        <end position="102"/>
    </location>
</feature>
<protein>
    <submittedName>
        <fullName evidence="11">Protein patched homolog 1</fullName>
    </submittedName>
</protein>
<feature type="transmembrane region" description="Helical" evidence="9">
    <location>
        <begin position="1548"/>
        <end position="1567"/>
    </location>
</feature>
<feature type="compositionally biased region" description="Polar residues" evidence="8">
    <location>
        <begin position="43"/>
        <end position="57"/>
    </location>
</feature>
<dbReference type="GO" id="GO:0005119">
    <property type="term" value="F:smoothened binding"/>
    <property type="evidence" value="ECO:0007669"/>
    <property type="project" value="TreeGrafter"/>
</dbReference>
<dbReference type="NCBIfam" id="TIGR00918">
    <property type="entry name" value="2A060602"/>
    <property type="match status" value="1"/>
</dbReference>
<feature type="region of interest" description="Disordered" evidence="8">
    <location>
        <begin position="1082"/>
        <end position="1109"/>
    </location>
</feature>
<keyword evidence="3 9" id="KW-0812">Transmembrane</keyword>
<feature type="domain" description="SSD" evidence="10">
    <location>
        <begin position="759"/>
        <end position="919"/>
    </location>
</feature>
<feature type="transmembrane region" description="Helical" evidence="9">
    <location>
        <begin position="760"/>
        <end position="779"/>
    </location>
</feature>
<feature type="compositionally biased region" description="Basic and acidic residues" evidence="8">
    <location>
        <begin position="198"/>
        <end position="214"/>
    </location>
</feature>
<feature type="transmembrane region" description="Helical" evidence="9">
    <location>
        <begin position="866"/>
        <end position="886"/>
    </location>
</feature>
<dbReference type="Pfam" id="PF12349">
    <property type="entry name" value="Sterol-sensing"/>
    <property type="match status" value="1"/>
</dbReference>
<reference evidence="11" key="1">
    <citation type="submission" date="2020-04" db="EMBL/GenBank/DDBJ databases">
        <authorList>
            <person name="Neveu A P."/>
        </authorList>
    </citation>
    <scope>NUCLEOTIDE SEQUENCE</scope>
    <source>
        <tissue evidence="11">Whole embryo</tissue>
    </source>
</reference>
<comment type="similarity">
    <text evidence="2">Belongs to the patched family.</text>
</comment>
<keyword evidence="6" id="KW-0675">Receptor</keyword>
<feature type="compositionally biased region" description="Polar residues" evidence="8">
    <location>
        <begin position="274"/>
        <end position="292"/>
    </location>
</feature>
<feature type="compositionally biased region" description="Polar residues" evidence="8">
    <location>
        <begin position="141"/>
        <end position="153"/>
    </location>
</feature>
<feature type="region of interest" description="Disordered" evidence="8">
    <location>
        <begin position="91"/>
        <end position="119"/>
    </location>
</feature>
<evidence type="ECO:0000256" key="7">
    <source>
        <dbReference type="ARBA" id="ARBA00023180"/>
    </source>
</evidence>
<comment type="subcellular location">
    <subcellularLocation>
        <location evidence="1">Membrane</location>
        <topology evidence="1">Multi-pass membrane protein</topology>
    </subcellularLocation>
</comment>
<dbReference type="EMBL" id="LR789397">
    <property type="protein sequence ID" value="CAB3265259.1"/>
    <property type="molecule type" value="mRNA"/>
</dbReference>
<feature type="compositionally biased region" description="Basic and acidic residues" evidence="8">
    <location>
        <begin position="110"/>
        <end position="119"/>
    </location>
</feature>